<evidence type="ECO:0000313" key="2">
    <source>
        <dbReference type="Proteomes" id="UP001177023"/>
    </source>
</evidence>
<evidence type="ECO:0008006" key="3">
    <source>
        <dbReference type="Google" id="ProtNLM"/>
    </source>
</evidence>
<feature type="non-terminal residue" evidence="1">
    <location>
        <position position="1"/>
    </location>
</feature>
<accession>A0AA36DFL8</accession>
<dbReference type="Proteomes" id="UP001177023">
    <property type="component" value="Unassembled WGS sequence"/>
</dbReference>
<dbReference type="EMBL" id="CATQJA010002704">
    <property type="protein sequence ID" value="CAJ0585376.1"/>
    <property type="molecule type" value="Genomic_DNA"/>
</dbReference>
<name>A0AA36DFL8_9BILA</name>
<dbReference type="AlphaFoldDB" id="A0AA36DFL8"/>
<gene>
    <name evidence="1" type="ORF">MSPICULIGERA_LOCUS23402</name>
</gene>
<reference evidence="1" key="1">
    <citation type="submission" date="2023-06" db="EMBL/GenBank/DDBJ databases">
        <authorList>
            <person name="Delattre M."/>
        </authorList>
    </citation>
    <scope>NUCLEOTIDE SEQUENCE</scope>
    <source>
        <strain evidence="1">AF72</strain>
    </source>
</reference>
<proteinExistence type="predicted"/>
<comment type="caution">
    <text evidence="1">The sequence shown here is derived from an EMBL/GenBank/DDBJ whole genome shotgun (WGS) entry which is preliminary data.</text>
</comment>
<evidence type="ECO:0000313" key="1">
    <source>
        <dbReference type="EMBL" id="CAJ0585376.1"/>
    </source>
</evidence>
<protein>
    <recommendedName>
        <fullName evidence="3">C-type lectin domain-containing protein</fullName>
    </recommendedName>
</protein>
<organism evidence="1 2">
    <name type="scientific">Mesorhabditis spiculigera</name>
    <dbReference type="NCBI Taxonomy" id="96644"/>
    <lineage>
        <taxon>Eukaryota</taxon>
        <taxon>Metazoa</taxon>
        <taxon>Ecdysozoa</taxon>
        <taxon>Nematoda</taxon>
        <taxon>Chromadorea</taxon>
        <taxon>Rhabditida</taxon>
        <taxon>Rhabditina</taxon>
        <taxon>Rhabditomorpha</taxon>
        <taxon>Rhabditoidea</taxon>
        <taxon>Rhabditidae</taxon>
        <taxon>Mesorhabditinae</taxon>
        <taxon>Mesorhabditis</taxon>
    </lineage>
</organism>
<sequence>MIPPAPTGCSTIQTTRIWAIARIHRTASTFVHFSASNPCPSTQRRRISFIWTFGQADQIAPELPTPKECESGCLGRGNYTNYWRDNSAWDYPTQLQNQFPLYPLTYYTSNVTKYDCTSLTTVWTDIPCSSLNTMATCVCMMRMPNYGTA</sequence>
<keyword evidence="2" id="KW-1185">Reference proteome</keyword>